<dbReference type="CDD" id="cd15482">
    <property type="entry name" value="Sialidase_non-viral"/>
    <property type="match status" value="2"/>
</dbReference>
<dbReference type="OrthoDB" id="9757809at2"/>
<dbReference type="EMBL" id="HF951689">
    <property type="protein sequence ID" value="CCW34452.1"/>
    <property type="molecule type" value="Genomic_DNA"/>
</dbReference>
<name>S0EVP8_CHTCT</name>
<dbReference type="PATRIC" id="fig|1303518.3.peg.630"/>
<sequence>MDFKQVLLRNLLFLWVFLSFLSLGIVQAQEPHSLRSDVLQTMHWRSIGPAVMGGRISDIAVDPKDPYTIYVALGTGGVIKSTNDGNTWTPIFDHEAVGSVGAVAVAPSDPHIVWVGTGEANGRNSSSWGDGVYKSTDGGKTWQHMGLEDTREIGRIVIDPNNPNIVYVAAAGRLWGYNAERGLFKTTDGGKTWQKVLYINEKTGVIDVALAGKTGDVLLAAAYRRLRTPWGFYDESSDSGIYRSTDGGKTWSKITKGLPTEKVGRIGLSVCASQPNIVYAVVACNEGGAKDLFDPTSNFGGVFRSDDAGATWKRVNSTVPRGFYFGQIRVDPTDPNYVYVCGFGLEVSKDGGKHFAIPGYGSPGVHPDLHALWIDPHHPEHMWLGTDGGLYVTHDRGTTWEFVNNFPMGEFYEVSVDNQKPFWVYGGLQDNGCWTGPSATTNARGITNCDWISFPSGDGFYVLSDPDDPQIVYAESQNGEAYRLDRHTMTLRRMHPIAPEGEPDYRFNWNTPLAISPFDHNVVYMGGNHLFRFYDECKYYDVISPDLSKQEGPHITTTGSGAEIYGTIVTISPSALQRGLIWVGTDDGNVQLTQDEGKTWENVTDNLPEKVRNYWVSRVVASQFVAGRAYVAIDGHRSDDLAPYLFVTEDYGKTWRSIVGNLPKEGPIQAFREDPVNPNLLFCGTEFGAWVSLDRGQHWQKLGDNLPTVAVDDLAIQARDHALVAATHGRSLWVLDNIAPLETAASNPKEDQPILFPLAPALEYRYTLTTEISGQHDFVAPNPPRGVPIVFWLPRLEDVTPTLVITDAQNKEVARLSGERYPGMQTLIWDMLQRQEEERGPERRGAPPRFVKPGVYTITLQVGKFKQSQKVTISGNLALSEEETDEPYTDPDSGGESEIGP</sequence>
<dbReference type="STRING" id="454171.CP488_00528"/>
<evidence type="ECO:0000256" key="2">
    <source>
        <dbReference type="SAM" id="MobiDB-lite"/>
    </source>
</evidence>
<dbReference type="HOGENOM" id="CLU_004847_0_0_0"/>
<organism evidence="4 5">
    <name type="scientific">Chthonomonas calidirosea (strain DSM 23976 / ICMP 18418 / T49)</name>
    <dbReference type="NCBI Taxonomy" id="1303518"/>
    <lineage>
        <taxon>Bacteria</taxon>
        <taxon>Bacillati</taxon>
        <taxon>Armatimonadota</taxon>
        <taxon>Chthonomonadia</taxon>
        <taxon>Chthonomonadales</taxon>
        <taxon>Chthonomonadaceae</taxon>
        <taxon>Chthonomonas</taxon>
    </lineage>
</organism>
<dbReference type="InParanoid" id="S0EVP8"/>
<proteinExistence type="predicted"/>
<dbReference type="Pfam" id="PF15902">
    <property type="entry name" value="Sortilin-Vps10"/>
    <property type="match status" value="2"/>
</dbReference>
<reference evidence="5" key="1">
    <citation type="submission" date="2013-03" db="EMBL/GenBank/DDBJ databases">
        <title>Genome sequence of Chthonomonas calidirosea, the first sequenced genome from the Armatimonadetes phylum (formally candidate division OP10).</title>
        <authorList>
            <person name="Lee K.C.Y."/>
            <person name="Morgan X.C."/>
            <person name="Dunfield P.F."/>
            <person name="Tamas I."/>
            <person name="Houghton K.M."/>
            <person name="Vyssotski M."/>
            <person name="Ryan J.L.J."/>
            <person name="Lagutin K."/>
            <person name="McDonald I.R."/>
            <person name="Stott M.B."/>
        </authorList>
    </citation>
    <scope>NUCLEOTIDE SEQUENCE [LARGE SCALE GENOMIC DNA]</scope>
    <source>
        <strain evidence="5">DSM 23976 / ICMP 18418 / T49</strain>
    </source>
</reference>
<keyword evidence="1" id="KW-0677">Repeat</keyword>
<dbReference type="InterPro" id="IPR015943">
    <property type="entry name" value="WD40/YVTN_repeat-like_dom_sf"/>
</dbReference>
<feature type="domain" description="Sortilin N-terminal" evidence="3">
    <location>
        <begin position="589"/>
        <end position="711"/>
    </location>
</feature>
<accession>S0EVP8</accession>
<dbReference type="KEGG" id="ccz:CCALI_00626"/>
<protein>
    <submittedName>
        <fullName evidence="4">BNR/Asp-box repeat</fullName>
    </submittedName>
</protein>
<gene>
    <name evidence="4" type="ORF">CCALI_00626</name>
</gene>
<evidence type="ECO:0000259" key="3">
    <source>
        <dbReference type="Pfam" id="PF15902"/>
    </source>
</evidence>
<keyword evidence="5" id="KW-1185">Reference proteome</keyword>
<evidence type="ECO:0000313" key="4">
    <source>
        <dbReference type="EMBL" id="CCW34452.1"/>
    </source>
</evidence>
<dbReference type="InterPro" id="IPR052025">
    <property type="entry name" value="Xyloglucanase_GH74"/>
</dbReference>
<dbReference type="GO" id="GO:0010411">
    <property type="term" value="P:xyloglucan metabolic process"/>
    <property type="evidence" value="ECO:0007669"/>
    <property type="project" value="TreeGrafter"/>
</dbReference>
<evidence type="ECO:0000313" key="5">
    <source>
        <dbReference type="Proteomes" id="UP000014227"/>
    </source>
</evidence>
<dbReference type="Proteomes" id="UP000014227">
    <property type="component" value="Chromosome I"/>
</dbReference>
<dbReference type="SUPFAM" id="SSF110296">
    <property type="entry name" value="Oligoxyloglucan reducing end-specific cellobiohydrolase"/>
    <property type="match status" value="2"/>
</dbReference>
<dbReference type="eggNOG" id="COG4447">
    <property type="taxonomic scope" value="Bacteria"/>
</dbReference>
<evidence type="ECO:0000256" key="1">
    <source>
        <dbReference type="ARBA" id="ARBA00022737"/>
    </source>
</evidence>
<feature type="region of interest" description="Disordered" evidence="2">
    <location>
        <begin position="875"/>
        <end position="901"/>
    </location>
</feature>
<dbReference type="PANTHER" id="PTHR43739:SF5">
    <property type="entry name" value="EXO-ALPHA-SIALIDASE"/>
    <property type="match status" value="1"/>
</dbReference>
<dbReference type="Gene3D" id="2.130.10.10">
    <property type="entry name" value="YVTN repeat-like/Quinoprotein amine dehydrogenase"/>
    <property type="match status" value="5"/>
</dbReference>
<feature type="compositionally biased region" description="Acidic residues" evidence="2">
    <location>
        <begin position="880"/>
        <end position="895"/>
    </location>
</feature>
<feature type="domain" description="Sortilin N-terminal" evidence="3">
    <location>
        <begin position="132"/>
        <end position="257"/>
    </location>
</feature>
<dbReference type="InterPro" id="IPR031778">
    <property type="entry name" value="Sortilin_N"/>
</dbReference>
<dbReference type="PANTHER" id="PTHR43739">
    <property type="entry name" value="XYLOGLUCANASE (EUROFUNG)"/>
    <property type="match status" value="1"/>
</dbReference>
<dbReference type="AlphaFoldDB" id="S0EVP8"/>
<dbReference type="RefSeq" id="WP_016482014.1">
    <property type="nucleotide sequence ID" value="NC_021487.1"/>
</dbReference>